<name>A0ABV7ZI17_9HELI</name>
<dbReference type="PANTHER" id="PTHR33540:SF2">
    <property type="entry name" value="TRNA THREONYLCARBAMOYLADENOSINE BIOSYNTHESIS PROTEIN TSAE"/>
    <property type="match status" value="1"/>
</dbReference>
<dbReference type="Gene3D" id="3.40.50.300">
    <property type="entry name" value="P-loop containing nucleotide triphosphate hydrolases"/>
    <property type="match status" value="1"/>
</dbReference>
<keyword evidence="9" id="KW-0460">Magnesium</keyword>
<evidence type="ECO:0000256" key="8">
    <source>
        <dbReference type="ARBA" id="ARBA00022840"/>
    </source>
</evidence>
<evidence type="ECO:0000256" key="3">
    <source>
        <dbReference type="ARBA" id="ARBA00019010"/>
    </source>
</evidence>
<evidence type="ECO:0000256" key="6">
    <source>
        <dbReference type="ARBA" id="ARBA00022723"/>
    </source>
</evidence>
<dbReference type="NCBIfam" id="TIGR00150">
    <property type="entry name" value="T6A_YjeE"/>
    <property type="match status" value="1"/>
</dbReference>
<sequence>MSIVAHLAHLTPILDRLDSWVRCHTLPIVILLQGELGSGKTTLVQRFCQAHRAPQATSPTFSVMHTYPAEDFCIYHYDFYLKEIHELLEMGVLESLECKGVHFVEWGSDALKEMLIKLGFSVLTLELQIHQEARIYRFSDG</sequence>
<accession>A0ABV7ZI17</accession>
<evidence type="ECO:0000313" key="12">
    <source>
        <dbReference type="Proteomes" id="UP001595783"/>
    </source>
</evidence>
<keyword evidence="7" id="KW-0547">Nucleotide-binding</keyword>
<keyword evidence="8" id="KW-0067">ATP-binding</keyword>
<dbReference type="Pfam" id="PF02367">
    <property type="entry name" value="TsaE"/>
    <property type="match status" value="1"/>
</dbReference>
<keyword evidence="12" id="KW-1185">Reference proteome</keyword>
<evidence type="ECO:0000256" key="1">
    <source>
        <dbReference type="ARBA" id="ARBA00004496"/>
    </source>
</evidence>
<evidence type="ECO:0000256" key="4">
    <source>
        <dbReference type="ARBA" id="ARBA00022490"/>
    </source>
</evidence>
<dbReference type="PANTHER" id="PTHR33540">
    <property type="entry name" value="TRNA THREONYLCARBAMOYLADENOSINE BIOSYNTHESIS PROTEIN TSAE"/>
    <property type="match status" value="1"/>
</dbReference>
<evidence type="ECO:0000256" key="5">
    <source>
        <dbReference type="ARBA" id="ARBA00022694"/>
    </source>
</evidence>
<keyword evidence="6" id="KW-0479">Metal-binding</keyword>
<evidence type="ECO:0000256" key="10">
    <source>
        <dbReference type="ARBA" id="ARBA00032441"/>
    </source>
</evidence>
<gene>
    <name evidence="11" type="primary">tsaE</name>
    <name evidence="11" type="ORF">ACFOPX_06740</name>
</gene>
<dbReference type="Proteomes" id="UP001595783">
    <property type="component" value="Unassembled WGS sequence"/>
</dbReference>
<protein>
    <recommendedName>
        <fullName evidence="3">tRNA threonylcarbamoyladenosine biosynthesis protein TsaE</fullName>
    </recommendedName>
    <alternativeName>
        <fullName evidence="10">t(6)A37 threonylcarbamoyladenosine biosynthesis protein TsaE</fullName>
    </alternativeName>
</protein>
<organism evidence="11 12">
    <name type="scientific">Helicobacter baculiformis</name>
    <dbReference type="NCBI Taxonomy" id="427351"/>
    <lineage>
        <taxon>Bacteria</taxon>
        <taxon>Pseudomonadati</taxon>
        <taxon>Campylobacterota</taxon>
        <taxon>Epsilonproteobacteria</taxon>
        <taxon>Campylobacterales</taxon>
        <taxon>Helicobacteraceae</taxon>
        <taxon>Helicobacter</taxon>
    </lineage>
</organism>
<keyword evidence="5" id="KW-0819">tRNA processing</keyword>
<dbReference type="InterPro" id="IPR027417">
    <property type="entry name" value="P-loop_NTPase"/>
</dbReference>
<comment type="similarity">
    <text evidence="2">Belongs to the TsaE family.</text>
</comment>
<dbReference type="InterPro" id="IPR003442">
    <property type="entry name" value="T6A_TsaE"/>
</dbReference>
<evidence type="ECO:0000256" key="2">
    <source>
        <dbReference type="ARBA" id="ARBA00007599"/>
    </source>
</evidence>
<dbReference type="EMBL" id="JBHRZO010000048">
    <property type="protein sequence ID" value="MFC3848217.1"/>
    <property type="molecule type" value="Genomic_DNA"/>
</dbReference>
<evidence type="ECO:0000313" key="11">
    <source>
        <dbReference type="EMBL" id="MFC3848217.1"/>
    </source>
</evidence>
<evidence type="ECO:0000256" key="7">
    <source>
        <dbReference type="ARBA" id="ARBA00022741"/>
    </source>
</evidence>
<reference evidence="12" key="1">
    <citation type="journal article" date="2019" name="Int. J. Syst. Evol. Microbiol.">
        <title>The Global Catalogue of Microorganisms (GCM) 10K type strain sequencing project: providing services to taxonomists for standard genome sequencing and annotation.</title>
        <authorList>
            <consortium name="The Broad Institute Genomics Platform"/>
            <consortium name="The Broad Institute Genome Sequencing Center for Infectious Disease"/>
            <person name="Wu L."/>
            <person name="Ma J."/>
        </authorList>
    </citation>
    <scope>NUCLEOTIDE SEQUENCE [LARGE SCALE GENOMIC DNA]</scope>
    <source>
        <strain evidence="12">CCUG 53816</strain>
    </source>
</reference>
<comment type="subcellular location">
    <subcellularLocation>
        <location evidence="1">Cytoplasm</location>
    </subcellularLocation>
</comment>
<comment type="caution">
    <text evidence="11">The sequence shown here is derived from an EMBL/GenBank/DDBJ whole genome shotgun (WGS) entry which is preliminary data.</text>
</comment>
<dbReference type="RefSeq" id="WP_104751569.1">
    <property type="nucleotide sequence ID" value="NZ_FZMF01000002.1"/>
</dbReference>
<proteinExistence type="inferred from homology"/>
<evidence type="ECO:0000256" key="9">
    <source>
        <dbReference type="ARBA" id="ARBA00022842"/>
    </source>
</evidence>
<keyword evidence="4" id="KW-0963">Cytoplasm</keyword>
<dbReference type="SUPFAM" id="SSF52540">
    <property type="entry name" value="P-loop containing nucleoside triphosphate hydrolases"/>
    <property type="match status" value="1"/>
</dbReference>